<dbReference type="EMBL" id="LT840185">
    <property type="protein sequence ID" value="SMF61072.1"/>
    <property type="molecule type" value="Genomic_DNA"/>
</dbReference>
<dbReference type="Proteomes" id="UP000192934">
    <property type="component" value="Chromosome I"/>
</dbReference>
<sequence length="120" mass="13306">MSDHKSGAVTRVGHEGHPVTPDGRYFVVRGRLWRMSDPSLTEDRRATLVAKLMEARRAVGAARRNGDPEQERTARAAVDEAKISLGERGPVWWSDGAPDLNRRLIGGTPYADWYAGHRDG</sequence>
<gene>
    <name evidence="2" type="ORF">SAMN06295910_0109</name>
</gene>
<reference evidence="3" key="1">
    <citation type="submission" date="2017-04" db="EMBL/GenBank/DDBJ databases">
        <authorList>
            <person name="Varghese N."/>
            <person name="Submissions S."/>
        </authorList>
    </citation>
    <scope>NUCLEOTIDE SEQUENCE [LARGE SCALE GENOMIC DNA]</scope>
    <source>
        <strain evidence="3">Dd16</strain>
    </source>
</reference>
<dbReference type="STRING" id="941907.SAMN06295910_0109"/>
<feature type="region of interest" description="Disordered" evidence="1">
    <location>
        <begin position="1"/>
        <end position="22"/>
    </location>
</feature>
<organism evidence="2 3">
    <name type="scientific">Allosphingosinicella indica</name>
    <dbReference type="NCBI Taxonomy" id="941907"/>
    <lineage>
        <taxon>Bacteria</taxon>
        <taxon>Pseudomonadati</taxon>
        <taxon>Pseudomonadota</taxon>
        <taxon>Alphaproteobacteria</taxon>
        <taxon>Sphingomonadales</taxon>
        <taxon>Sphingomonadaceae</taxon>
        <taxon>Allosphingosinicella</taxon>
    </lineage>
</organism>
<feature type="compositionally biased region" description="Basic and acidic residues" evidence="1">
    <location>
        <begin position="1"/>
        <end position="17"/>
    </location>
</feature>
<keyword evidence="3" id="KW-1185">Reference proteome</keyword>
<evidence type="ECO:0000313" key="3">
    <source>
        <dbReference type="Proteomes" id="UP000192934"/>
    </source>
</evidence>
<evidence type="ECO:0000256" key="1">
    <source>
        <dbReference type="SAM" id="MobiDB-lite"/>
    </source>
</evidence>
<proteinExistence type="predicted"/>
<name>A0A1X7FZF3_9SPHN</name>
<dbReference type="AlphaFoldDB" id="A0A1X7FZF3"/>
<accession>A0A1X7FZF3</accession>
<evidence type="ECO:0000313" key="2">
    <source>
        <dbReference type="EMBL" id="SMF61072.1"/>
    </source>
</evidence>
<protein>
    <submittedName>
        <fullName evidence="2">Uncharacterized protein</fullName>
    </submittedName>
</protein>